<reference evidence="3 4" key="1">
    <citation type="journal article" date="2019" name="Nat. Ecol. Evol.">
        <title>Megaphylogeny resolves global patterns of mushroom evolution.</title>
        <authorList>
            <person name="Varga T."/>
            <person name="Krizsan K."/>
            <person name="Foldi C."/>
            <person name="Dima B."/>
            <person name="Sanchez-Garcia M."/>
            <person name="Sanchez-Ramirez S."/>
            <person name="Szollosi G.J."/>
            <person name="Szarkandi J.G."/>
            <person name="Papp V."/>
            <person name="Albert L."/>
            <person name="Andreopoulos W."/>
            <person name="Angelini C."/>
            <person name="Antonin V."/>
            <person name="Barry K.W."/>
            <person name="Bougher N.L."/>
            <person name="Buchanan P."/>
            <person name="Buyck B."/>
            <person name="Bense V."/>
            <person name="Catcheside P."/>
            <person name="Chovatia M."/>
            <person name="Cooper J."/>
            <person name="Damon W."/>
            <person name="Desjardin D."/>
            <person name="Finy P."/>
            <person name="Geml J."/>
            <person name="Haridas S."/>
            <person name="Hughes K."/>
            <person name="Justo A."/>
            <person name="Karasinski D."/>
            <person name="Kautmanova I."/>
            <person name="Kiss B."/>
            <person name="Kocsube S."/>
            <person name="Kotiranta H."/>
            <person name="LaButti K.M."/>
            <person name="Lechner B.E."/>
            <person name="Liimatainen K."/>
            <person name="Lipzen A."/>
            <person name="Lukacs Z."/>
            <person name="Mihaltcheva S."/>
            <person name="Morgado L.N."/>
            <person name="Niskanen T."/>
            <person name="Noordeloos M.E."/>
            <person name="Ohm R.A."/>
            <person name="Ortiz-Santana B."/>
            <person name="Ovrebo C."/>
            <person name="Racz N."/>
            <person name="Riley R."/>
            <person name="Savchenko A."/>
            <person name="Shiryaev A."/>
            <person name="Soop K."/>
            <person name="Spirin V."/>
            <person name="Szebenyi C."/>
            <person name="Tomsovsky M."/>
            <person name="Tulloss R.E."/>
            <person name="Uehling J."/>
            <person name="Grigoriev I.V."/>
            <person name="Vagvolgyi C."/>
            <person name="Papp T."/>
            <person name="Martin F.M."/>
            <person name="Miettinen O."/>
            <person name="Hibbett D.S."/>
            <person name="Nagy L.G."/>
        </authorList>
    </citation>
    <scope>NUCLEOTIDE SEQUENCE [LARGE SCALE GENOMIC DNA]</scope>
    <source>
        <strain evidence="3 4">FP101781</strain>
    </source>
</reference>
<feature type="region of interest" description="Disordered" evidence="1">
    <location>
        <begin position="17"/>
        <end position="39"/>
    </location>
</feature>
<dbReference type="OrthoDB" id="3981028at2759"/>
<feature type="compositionally biased region" description="Low complexity" evidence="1">
    <location>
        <begin position="263"/>
        <end position="292"/>
    </location>
</feature>
<evidence type="ECO:0000313" key="4">
    <source>
        <dbReference type="Proteomes" id="UP000298030"/>
    </source>
</evidence>
<keyword evidence="4" id="KW-1185">Reference proteome</keyword>
<feature type="compositionally biased region" description="Low complexity" evidence="1">
    <location>
        <begin position="336"/>
        <end position="355"/>
    </location>
</feature>
<dbReference type="EMBL" id="QPFP01000043">
    <property type="protein sequence ID" value="TEB27012.1"/>
    <property type="molecule type" value="Genomic_DNA"/>
</dbReference>
<keyword evidence="2" id="KW-0812">Transmembrane</keyword>
<feature type="compositionally biased region" description="Polar residues" evidence="1">
    <location>
        <begin position="23"/>
        <end position="39"/>
    </location>
</feature>
<dbReference type="Proteomes" id="UP000298030">
    <property type="component" value="Unassembled WGS sequence"/>
</dbReference>
<proteinExistence type="predicted"/>
<feature type="region of interest" description="Disordered" evidence="1">
    <location>
        <begin position="247"/>
        <end position="365"/>
    </location>
</feature>
<gene>
    <name evidence="3" type="ORF">FA13DRAFT_1736799</name>
</gene>
<comment type="caution">
    <text evidence="3">The sequence shown here is derived from an EMBL/GenBank/DDBJ whole genome shotgun (WGS) entry which is preliminary data.</text>
</comment>
<keyword evidence="2" id="KW-1133">Transmembrane helix</keyword>
<evidence type="ECO:0000313" key="3">
    <source>
        <dbReference type="EMBL" id="TEB27012.1"/>
    </source>
</evidence>
<keyword evidence="2" id="KW-0472">Membrane</keyword>
<sequence>MPTATSTLTTYTEPRKLGAKVSATPSTASTMDNAPSSTSVAPLRSLYNRAARAFLHRDIRLTNSLIESAFHMLKPPILVYDQLQEQRRKWDILRITLDTTIYADPPAMDSLPEPLQPTLTQSSQTLMASIYSRSVAFFTPSGMGSAPNAAHLPPAVLITLLYSSLKLDCPEIGRRMAEEWLSRREAPIDDNLESEEGGYDKVLEIYCLLVLPKLGQWDHAKEFLQFETELSEPRREFLNSRLNAQHAEALASRNPTPSPPSPSSSRAPTPRSHSPAPSASSSSSLSTASTHTVVPSTPRGLSKLTQSTVIHSSSSSESSVETAIPRGQLRPPNGNARPRTPSSSTSSAASSSSPRTDIRTTPGTSQAPTILSLVKASLAPHLTTSKITTFVILFVIFPLISWVLRVRHRRRKQLKGTGTPLLSAGASTNVDLVRKRLQAAGGSDSNLITRLWKDTFRIVTDTVMMAGKGLV</sequence>
<name>A0A4Y7SYU7_COPMI</name>
<feature type="transmembrane region" description="Helical" evidence="2">
    <location>
        <begin position="387"/>
        <end position="404"/>
    </location>
</feature>
<evidence type="ECO:0000256" key="2">
    <source>
        <dbReference type="SAM" id="Phobius"/>
    </source>
</evidence>
<dbReference type="STRING" id="71717.A0A4Y7SYU7"/>
<evidence type="ECO:0000256" key="1">
    <source>
        <dbReference type="SAM" id="MobiDB-lite"/>
    </source>
</evidence>
<organism evidence="3 4">
    <name type="scientific">Coprinellus micaceus</name>
    <name type="common">Glistening ink-cap mushroom</name>
    <name type="synonym">Coprinus micaceus</name>
    <dbReference type="NCBI Taxonomy" id="71717"/>
    <lineage>
        <taxon>Eukaryota</taxon>
        <taxon>Fungi</taxon>
        <taxon>Dikarya</taxon>
        <taxon>Basidiomycota</taxon>
        <taxon>Agaricomycotina</taxon>
        <taxon>Agaricomycetes</taxon>
        <taxon>Agaricomycetidae</taxon>
        <taxon>Agaricales</taxon>
        <taxon>Agaricineae</taxon>
        <taxon>Psathyrellaceae</taxon>
        <taxon>Coprinellus</taxon>
    </lineage>
</organism>
<protein>
    <submittedName>
        <fullName evidence="3">Uncharacterized protein</fullName>
    </submittedName>
</protein>
<accession>A0A4Y7SYU7</accession>
<dbReference type="AlphaFoldDB" id="A0A4Y7SYU7"/>